<protein>
    <submittedName>
        <fullName evidence="2">Uncharacterized protein</fullName>
    </submittedName>
</protein>
<proteinExistence type="predicted"/>
<dbReference type="Proteomes" id="UP000664859">
    <property type="component" value="Unassembled WGS sequence"/>
</dbReference>
<evidence type="ECO:0000313" key="2">
    <source>
        <dbReference type="EMBL" id="KAG5179465.1"/>
    </source>
</evidence>
<evidence type="ECO:0000313" key="3">
    <source>
        <dbReference type="Proteomes" id="UP000664859"/>
    </source>
</evidence>
<dbReference type="AlphaFoldDB" id="A0A835YTU0"/>
<evidence type="ECO:0000256" key="1">
    <source>
        <dbReference type="SAM" id="MobiDB-lite"/>
    </source>
</evidence>
<feature type="region of interest" description="Disordered" evidence="1">
    <location>
        <begin position="554"/>
        <end position="607"/>
    </location>
</feature>
<dbReference type="EMBL" id="JAFCMP010000467">
    <property type="protein sequence ID" value="KAG5179465.1"/>
    <property type="molecule type" value="Genomic_DNA"/>
</dbReference>
<sequence>MEFILGTALGGVLLHMYSKSQSTDDSVLGPLGEASIEGPAPANPVLIPPAPPAPIAPPASGPMSAPDFKDPEHIARPGAPVFRTIASSYPTQDISEPFSNELDGQYMNFMSTMRSGLIARKEAVKQRIERMKQAEMTSEAARVMRIVETPVPDRDPTPTSSTKYPAWMHATTAPPPVKTISVLPLPPAQDIYARDETHHRKNLMSTLVGSYGKAGTSTYRNWALPVDQEWTGYGTGQGSIAPKWERPSFVLERTDKDVQPTLPPQAVASSMQPSFRSQENAALGVSRSFNLHVDTTNAPGVYAVPLGAAVVAPSVAGPARQTTLGIGPQGTSLGVLPGGGKKPQASIRLKQGSINFDPSSLPPNQIAKVAPSFASDVRLSDDARVALLPAADASGRADHPLAPAAEMSADPDRYARDDARDARASILAATTNTMSGVTSAAATPAVQSGHDGLNYLSKEELESRTAALMRQMDVSGVYAAPAQPASESDRSDAVYLQQEAIRLKAAILQMQSSDMAGLESHATPAQYEAGERVNELVNLQDRLGDVLQRIGVTSGRADAPAAPSELDHLKDDAGINPQEPDGRGASTSSKVGAYHGTPSNLRDPQGFTFAQSAPHAAFVGVSVDQPPEASHAMVGSGLRTSGNADAMAYSTFSQNEQRSAEVSRLGMRGPSPGVREVDHCVPQGRTREKLGMAASASAPAEAPVPGEMGSVQRQIVDTRDKASGLGYEMERLGFTSDMNRIVITPVVGQGAAFYLAEQALTQNFTTPGAIWDNTFRNTGQVGDLFAFVHAPNDIVQVFKILDITPPGTGRVWWNAGSTREVLHLSACIATTSWTQYRDANVQVQNRMSARLATFDDTAQRKLESVYRTWKAELERRELELDRAGLQLVNDKWLAVIEREMSRVESTRTQILQSLSKKARDELKARERELDRKVESDLQHDARYKSLKEQVETDKQRIQRGKKAVQAMNSRSWTEIGQDWLHSVKTLLSRKADAKPLRELADEQKVLQQSVLTLEVGLQQKQEHLATSSELLSLKRTQLS</sequence>
<comment type="caution">
    <text evidence="2">The sequence shown here is derived from an EMBL/GenBank/DDBJ whole genome shotgun (WGS) entry which is preliminary data.</text>
</comment>
<name>A0A835YTU0_9STRA</name>
<gene>
    <name evidence="2" type="ORF">JKP88DRAFT_326812</name>
</gene>
<accession>A0A835YTU0</accession>
<keyword evidence="3" id="KW-1185">Reference proteome</keyword>
<organism evidence="2 3">
    <name type="scientific">Tribonema minus</name>
    <dbReference type="NCBI Taxonomy" id="303371"/>
    <lineage>
        <taxon>Eukaryota</taxon>
        <taxon>Sar</taxon>
        <taxon>Stramenopiles</taxon>
        <taxon>Ochrophyta</taxon>
        <taxon>PX clade</taxon>
        <taxon>Xanthophyceae</taxon>
        <taxon>Tribonematales</taxon>
        <taxon>Tribonemataceae</taxon>
        <taxon>Tribonema</taxon>
    </lineage>
</organism>
<reference evidence="2" key="1">
    <citation type="submission" date="2021-02" db="EMBL/GenBank/DDBJ databases">
        <title>First Annotated Genome of the Yellow-green Alga Tribonema minus.</title>
        <authorList>
            <person name="Mahan K.M."/>
        </authorList>
    </citation>
    <scope>NUCLEOTIDE SEQUENCE</scope>
    <source>
        <strain evidence="2">UTEX B ZZ1240</strain>
    </source>
</reference>